<evidence type="ECO:0000259" key="1">
    <source>
        <dbReference type="Pfam" id="PF03551"/>
    </source>
</evidence>
<dbReference type="SUPFAM" id="SSF46785">
    <property type="entry name" value="Winged helix' DNA-binding domain"/>
    <property type="match status" value="1"/>
</dbReference>
<dbReference type="InterPro" id="IPR052509">
    <property type="entry name" value="Metal_resp_DNA-bind_regulator"/>
</dbReference>
<feature type="domain" description="Transcription regulator PadR N-terminal" evidence="1">
    <location>
        <begin position="17"/>
        <end position="89"/>
    </location>
</feature>
<organism evidence="2 3">
    <name type="scientific">Paractinoplanes durhamensis</name>
    <dbReference type="NCBI Taxonomy" id="113563"/>
    <lineage>
        <taxon>Bacteria</taxon>
        <taxon>Bacillati</taxon>
        <taxon>Actinomycetota</taxon>
        <taxon>Actinomycetes</taxon>
        <taxon>Micromonosporales</taxon>
        <taxon>Micromonosporaceae</taxon>
        <taxon>Paractinoplanes</taxon>
    </lineage>
</organism>
<dbReference type="Pfam" id="PF03551">
    <property type="entry name" value="PadR"/>
    <property type="match status" value="1"/>
</dbReference>
<dbReference type="InterPro" id="IPR036390">
    <property type="entry name" value="WH_DNA-bd_sf"/>
</dbReference>
<gene>
    <name evidence="2" type="ORF">Adu01nite_05110</name>
</gene>
<dbReference type="Gene3D" id="1.10.10.10">
    <property type="entry name" value="Winged helix-like DNA-binding domain superfamily/Winged helix DNA-binding domain"/>
    <property type="match status" value="1"/>
</dbReference>
<dbReference type="EMBL" id="BOML01000005">
    <property type="protein sequence ID" value="GID99160.1"/>
    <property type="molecule type" value="Genomic_DNA"/>
</dbReference>
<dbReference type="InterPro" id="IPR036388">
    <property type="entry name" value="WH-like_DNA-bd_sf"/>
</dbReference>
<dbReference type="PANTHER" id="PTHR33169:SF14">
    <property type="entry name" value="TRANSCRIPTIONAL REGULATOR RV3488"/>
    <property type="match status" value="1"/>
</dbReference>
<keyword evidence="3" id="KW-1185">Reference proteome</keyword>
<proteinExistence type="predicted"/>
<dbReference type="InterPro" id="IPR005149">
    <property type="entry name" value="Tscrpt_reg_PadR_N"/>
</dbReference>
<evidence type="ECO:0000313" key="2">
    <source>
        <dbReference type="EMBL" id="GID99160.1"/>
    </source>
</evidence>
<accession>A0ABQ3YNL9</accession>
<comment type="caution">
    <text evidence="2">The sequence shown here is derived from an EMBL/GenBank/DDBJ whole genome shotgun (WGS) entry which is preliminary data.</text>
</comment>
<evidence type="ECO:0000313" key="3">
    <source>
        <dbReference type="Proteomes" id="UP000637628"/>
    </source>
</evidence>
<reference evidence="2 3" key="1">
    <citation type="submission" date="2021-01" db="EMBL/GenBank/DDBJ databases">
        <title>Whole genome shotgun sequence of Actinoplanes durhamensis NBRC 14914.</title>
        <authorList>
            <person name="Komaki H."/>
            <person name="Tamura T."/>
        </authorList>
    </citation>
    <scope>NUCLEOTIDE SEQUENCE [LARGE SCALE GENOMIC DNA]</scope>
    <source>
        <strain evidence="2 3">NBRC 14914</strain>
    </source>
</reference>
<protein>
    <submittedName>
        <fullName evidence="2">PadR family transcriptional regulator</fullName>
    </submittedName>
</protein>
<name>A0ABQ3YNL9_9ACTN</name>
<dbReference type="Proteomes" id="UP000637628">
    <property type="component" value="Unassembled WGS sequence"/>
</dbReference>
<sequence>MLPMRPELLKGHLDALLLAVLEPGPQHGYAVIEALRTGSDGALDLPTGTVYPALHRLERAGLIASDWHTVGGRRRRAYHLTPAGHAALGEQRAVWDQFSTAVTALLARRPWPSTA</sequence>
<dbReference type="PANTHER" id="PTHR33169">
    <property type="entry name" value="PADR-FAMILY TRANSCRIPTIONAL REGULATOR"/>
    <property type="match status" value="1"/>
</dbReference>